<feature type="region of interest" description="Disordered" evidence="1">
    <location>
        <begin position="39"/>
        <end position="72"/>
    </location>
</feature>
<reference evidence="2 3" key="1">
    <citation type="submission" date="2022-09" db="EMBL/GenBank/DDBJ databases">
        <authorList>
            <person name="Palmer J.M."/>
        </authorList>
    </citation>
    <scope>NUCLEOTIDE SEQUENCE [LARGE SCALE GENOMIC DNA]</scope>
    <source>
        <strain evidence="2 3">DSM 7382</strain>
    </source>
</reference>
<organism evidence="2 3">
    <name type="scientific">Cerrena zonata</name>
    <dbReference type="NCBI Taxonomy" id="2478898"/>
    <lineage>
        <taxon>Eukaryota</taxon>
        <taxon>Fungi</taxon>
        <taxon>Dikarya</taxon>
        <taxon>Basidiomycota</taxon>
        <taxon>Agaricomycotina</taxon>
        <taxon>Agaricomycetes</taxon>
        <taxon>Polyporales</taxon>
        <taxon>Cerrenaceae</taxon>
        <taxon>Cerrena</taxon>
    </lineage>
</organism>
<evidence type="ECO:0000256" key="1">
    <source>
        <dbReference type="SAM" id="MobiDB-lite"/>
    </source>
</evidence>
<proteinExistence type="predicted"/>
<keyword evidence="3" id="KW-1185">Reference proteome</keyword>
<accession>A0AAW0FAA8</accession>
<gene>
    <name evidence="2" type="ORF">QCA50_019974</name>
</gene>
<sequence>MSTRFEWREASTTQSLSLIERCVITETWNFIELITMTDPSKSSSKTCHKHNRVPSSGPEAPPPHHRSPQFYRSEIPVVIEARKFGDSQ</sequence>
<dbReference type="Proteomes" id="UP001385951">
    <property type="component" value="Unassembled WGS sequence"/>
</dbReference>
<dbReference type="EMBL" id="JASBNA010000096">
    <property type="protein sequence ID" value="KAK7677076.1"/>
    <property type="molecule type" value="Genomic_DNA"/>
</dbReference>
<comment type="caution">
    <text evidence="2">The sequence shown here is derived from an EMBL/GenBank/DDBJ whole genome shotgun (WGS) entry which is preliminary data.</text>
</comment>
<dbReference type="AlphaFoldDB" id="A0AAW0FAA8"/>
<name>A0AAW0FAA8_9APHY</name>
<evidence type="ECO:0000313" key="3">
    <source>
        <dbReference type="Proteomes" id="UP001385951"/>
    </source>
</evidence>
<evidence type="ECO:0000313" key="2">
    <source>
        <dbReference type="EMBL" id="KAK7677076.1"/>
    </source>
</evidence>
<protein>
    <submittedName>
        <fullName evidence="2">Uncharacterized protein</fullName>
    </submittedName>
</protein>